<keyword evidence="1" id="KW-0812">Transmembrane</keyword>
<proteinExistence type="predicted"/>
<dbReference type="PROSITE" id="PS50125">
    <property type="entry name" value="GUANYLATE_CYCLASE_2"/>
    <property type="match status" value="1"/>
</dbReference>
<dbReference type="GO" id="GO:0006171">
    <property type="term" value="P:cAMP biosynthetic process"/>
    <property type="evidence" value="ECO:0007669"/>
    <property type="project" value="TreeGrafter"/>
</dbReference>
<gene>
    <name evidence="3" type="ORF">Lspi_2588</name>
</gene>
<dbReference type="SMART" id="SM00044">
    <property type="entry name" value="CYCc"/>
    <property type="match status" value="1"/>
</dbReference>
<keyword evidence="1" id="KW-0472">Membrane</keyword>
<name>A0A0W0YZL4_LEGSP</name>
<dbReference type="AlphaFoldDB" id="A0A0W0YZL4"/>
<dbReference type="PANTHER" id="PTHR43081">
    <property type="entry name" value="ADENYLATE CYCLASE, TERMINAL-DIFFERENTIATION SPECIFIC-RELATED"/>
    <property type="match status" value="1"/>
</dbReference>
<dbReference type="PANTHER" id="PTHR43081:SF1">
    <property type="entry name" value="ADENYLATE CYCLASE, TERMINAL-DIFFERENTIATION SPECIFIC"/>
    <property type="match status" value="1"/>
</dbReference>
<dbReference type="STRING" id="452.Lspi_2588"/>
<evidence type="ECO:0000256" key="1">
    <source>
        <dbReference type="SAM" id="Phobius"/>
    </source>
</evidence>
<dbReference type="CDD" id="cd07302">
    <property type="entry name" value="CHD"/>
    <property type="match status" value="1"/>
</dbReference>
<keyword evidence="4" id="KW-1185">Reference proteome</keyword>
<feature type="transmembrane region" description="Helical" evidence="1">
    <location>
        <begin position="152"/>
        <end position="172"/>
    </location>
</feature>
<sequence length="450" mass="49751">MASSHALRKLIFGTSPKISFPSHVQAAINRQQNDSEKLISWVLLAIVVIFSVLYIVSPKTFSPTVKFAPVPWALSAYFIFSLIRLYAAYRGYLVNWFLLLSIIVDIMLLMTLIWSFHVQYEQPPSFYLKAPTLQYLFIFIALRTLRFQAKYVLTIGMVAAVGWFALILFAVFFSPHGTVTRDYVLYLTSNHILIGGEIDKIISILMVTAILTIAVLRGQHLLSQAVAETMATTELSKFFVPEIASTIIESGANLKPGYGESRDVTILHCDIRGFTKTSKLCSPAEVMSMLTEYQARVVKIIRKHQGSVDKFLGDGILTSFNALPKTPAHAAKALSAAGDILTTIQEWNEQRDKEGKQPVKIGISITTGSVVLGIVGDATRMEYTVIGDPVNLAAKLDKHCRVEKCSILATKETLDLAIAQGYVQPPTIEILLQRTVEGVAEPVDLAILAR</sequence>
<protein>
    <submittedName>
        <fullName evidence="3">Adenylate cyclase</fullName>
    </submittedName>
</protein>
<dbReference type="RefSeq" id="WP_058484467.1">
    <property type="nucleotide sequence ID" value="NZ_CAAAII010000006.1"/>
</dbReference>
<dbReference type="InterPro" id="IPR029787">
    <property type="entry name" value="Nucleotide_cyclase"/>
</dbReference>
<dbReference type="InterPro" id="IPR001054">
    <property type="entry name" value="A/G_cyclase"/>
</dbReference>
<dbReference type="OrthoDB" id="9806704at2"/>
<feature type="domain" description="Guanylate cyclase" evidence="2">
    <location>
        <begin position="265"/>
        <end position="397"/>
    </location>
</feature>
<evidence type="ECO:0000259" key="2">
    <source>
        <dbReference type="PROSITE" id="PS50125"/>
    </source>
</evidence>
<keyword evidence="1" id="KW-1133">Transmembrane helix</keyword>
<dbReference type="Pfam" id="PF00211">
    <property type="entry name" value="Guanylate_cyc"/>
    <property type="match status" value="1"/>
</dbReference>
<organism evidence="3 4">
    <name type="scientific">Legionella spiritensis</name>
    <dbReference type="NCBI Taxonomy" id="452"/>
    <lineage>
        <taxon>Bacteria</taxon>
        <taxon>Pseudomonadati</taxon>
        <taxon>Pseudomonadota</taxon>
        <taxon>Gammaproteobacteria</taxon>
        <taxon>Legionellales</taxon>
        <taxon>Legionellaceae</taxon>
        <taxon>Legionella</taxon>
    </lineage>
</organism>
<dbReference type="GO" id="GO:0004016">
    <property type="term" value="F:adenylate cyclase activity"/>
    <property type="evidence" value="ECO:0007669"/>
    <property type="project" value="UniProtKB-ARBA"/>
</dbReference>
<dbReference type="EMBL" id="LNYX01000031">
    <property type="protein sequence ID" value="KTD61958.1"/>
    <property type="molecule type" value="Genomic_DNA"/>
</dbReference>
<reference evidence="3 4" key="1">
    <citation type="submission" date="2015-11" db="EMBL/GenBank/DDBJ databases">
        <title>Genomic analysis of 38 Legionella species identifies large and diverse effector repertoires.</title>
        <authorList>
            <person name="Burstein D."/>
            <person name="Amaro F."/>
            <person name="Zusman T."/>
            <person name="Lifshitz Z."/>
            <person name="Cohen O."/>
            <person name="Gilbert J.A."/>
            <person name="Pupko T."/>
            <person name="Shuman H.A."/>
            <person name="Segal G."/>
        </authorList>
    </citation>
    <scope>NUCLEOTIDE SEQUENCE [LARGE SCALE GENOMIC DNA]</scope>
    <source>
        <strain evidence="3 4">Mt.St.Helens-9</strain>
    </source>
</reference>
<feature type="transmembrane region" description="Helical" evidence="1">
    <location>
        <begin position="192"/>
        <end position="216"/>
    </location>
</feature>
<dbReference type="InterPro" id="IPR050697">
    <property type="entry name" value="Adenylyl/Guanylyl_Cyclase_3/4"/>
</dbReference>
<feature type="transmembrane region" description="Helical" evidence="1">
    <location>
        <begin position="38"/>
        <end position="57"/>
    </location>
</feature>
<comment type="caution">
    <text evidence="3">The sequence shown here is derived from an EMBL/GenBank/DDBJ whole genome shotgun (WGS) entry which is preliminary data.</text>
</comment>
<feature type="transmembrane region" description="Helical" evidence="1">
    <location>
        <begin position="69"/>
        <end position="87"/>
    </location>
</feature>
<feature type="transmembrane region" description="Helical" evidence="1">
    <location>
        <begin position="94"/>
        <end position="114"/>
    </location>
</feature>
<evidence type="ECO:0000313" key="3">
    <source>
        <dbReference type="EMBL" id="KTD61958.1"/>
    </source>
</evidence>
<dbReference type="GO" id="GO:0035556">
    <property type="term" value="P:intracellular signal transduction"/>
    <property type="evidence" value="ECO:0007669"/>
    <property type="project" value="InterPro"/>
</dbReference>
<dbReference type="Proteomes" id="UP000054877">
    <property type="component" value="Unassembled WGS sequence"/>
</dbReference>
<evidence type="ECO:0000313" key="4">
    <source>
        <dbReference type="Proteomes" id="UP000054877"/>
    </source>
</evidence>
<dbReference type="SUPFAM" id="SSF55073">
    <property type="entry name" value="Nucleotide cyclase"/>
    <property type="match status" value="1"/>
</dbReference>
<dbReference type="PATRIC" id="fig|452.5.peg.2859"/>
<dbReference type="Gene3D" id="3.30.70.1230">
    <property type="entry name" value="Nucleotide cyclase"/>
    <property type="match status" value="1"/>
</dbReference>
<accession>A0A0W0YZL4</accession>